<dbReference type="InterPro" id="IPR011041">
    <property type="entry name" value="Quinoprot_gluc/sorb_DH_b-prop"/>
</dbReference>
<reference evidence="6 7" key="1">
    <citation type="submission" date="2019-02" db="EMBL/GenBank/DDBJ databases">
        <title>Deep-cultivation of Planctomycetes and their phenomic and genomic characterization uncovers novel biology.</title>
        <authorList>
            <person name="Wiegand S."/>
            <person name="Jogler M."/>
            <person name="Boedeker C."/>
            <person name="Pinto D."/>
            <person name="Vollmers J."/>
            <person name="Rivas-Marin E."/>
            <person name="Kohn T."/>
            <person name="Peeters S.H."/>
            <person name="Heuer A."/>
            <person name="Rast P."/>
            <person name="Oberbeckmann S."/>
            <person name="Bunk B."/>
            <person name="Jeske O."/>
            <person name="Meyerdierks A."/>
            <person name="Storesund J.E."/>
            <person name="Kallscheuer N."/>
            <person name="Luecker S."/>
            <person name="Lage O.M."/>
            <person name="Pohl T."/>
            <person name="Merkel B.J."/>
            <person name="Hornburger P."/>
            <person name="Mueller R.-W."/>
            <person name="Bruemmer F."/>
            <person name="Labrenz M."/>
            <person name="Spormann A.M."/>
            <person name="Op den Camp H."/>
            <person name="Overmann J."/>
            <person name="Amann R."/>
            <person name="Jetten M.S.M."/>
            <person name="Mascher T."/>
            <person name="Medema M.H."/>
            <person name="Devos D.P."/>
            <person name="Kaster A.-K."/>
            <person name="Ovreas L."/>
            <person name="Rohde M."/>
            <person name="Galperin M.Y."/>
            <person name="Jogler C."/>
        </authorList>
    </citation>
    <scope>NUCLEOTIDE SEQUENCE [LARGE SCALE GENOMIC DNA]</scope>
    <source>
        <strain evidence="6 7">Mal48</strain>
    </source>
</reference>
<dbReference type="InterPro" id="IPR016024">
    <property type="entry name" value="ARM-type_fold"/>
</dbReference>
<evidence type="ECO:0000313" key="6">
    <source>
        <dbReference type="EMBL" id="QDT35498.1"/>
    </source>
</evidence>
<evidence type="ECO:0000256" key="1">
    <source>
        <dbReference type="ARBA" id="ARBA00022617"/>
    </source>
</evidence>
<evidence type="ECO:0000256" key="2">
    <source>
        <dbReference type="ARBA" id="ARBA00022723"/>
    </source>
</evidence>
<dbReference type="PANTHER" id="PTHR33546">
    <property type="entry name" value="LARGE, MULTIFUNCTIONAL SECRETED PROTEIN-RELATED"/>
    <property type="match status" value="1"/>
</dbReference>
<organism evidence="6 7">
    <name type="scientific">Thalassoglobus polymorphus</name>
    <dbReference type="NCBI Taxonomy" id="2527994"/>
    <lineage>
        <taxon>Bacteria</taxon>
        <taxon>Pseudomonadati</taxon>
        <taxon>Planctomycetota</taxon>
        <taxon>Planctomycetia</taxon>
        <taxon>Planctomycetales</taxon>
        <taxon>Planctomycetaceae</taxon>
        <taxon>Thalassoglobus</taxon>
    </lineage>
</organism>
<sequence length="1173" mass="129816">MLVARFSLRFAQILFAGLVTLSVGGVLQAQNFGEMIRSSDPLTPEEELKTFTVPEGFEVQLFAAEPDIQKPMNMAFDARGRLWVSGSNDYPFPDLTESATDSIRILEDTNGDGRADKFTTFVDGITVPIGLYPYQDGVVAFSIPNITFYRDTDGDGRSDEAKVLYGPFDFSRDTHGLNNGFRRGLDGWMYACHGFNNNSKVAGADGHSITMQSGNTYRFKLDGSRIEHFTHGQVNPFGMTFDHLGDAYTSDCHTKPVTLLIQDGYYPSFGKPHDGLGFVPPVMEHLHGSTAIAGISQYTGGGFPEEYENNLFVGNVMTSRVHRDVVKYTGSTVKVVEQPDFLSSSDSWFRPVETQCGPDQALYVADFYNRIIGHYEVPLDHPGRDRHRARIWRVSYVGDQPVNRFQTPQDLTKLSARELISQLTVPNLPYDYRIVEQLVERLGEDCLPEVRNVLKDPKTPLQHAYLLWVKHRLGDLSIADLRTAFGSKDEVVRIHVQRILADLSGWSEGHVQLAYDGLQNSPLVRRAAATALAQHSRISHIPVLVAAHQTASEHDLHQRHVCKIGLRNSMQLDGAYEFIEKLGWSEADENLLAQISLAVKSEASAKSLLQLVDRVEFSNTDLKQVVTLAARHLEKHDVSQIVSLSQSRFENDLDQQLELLLAIQSGLRQQGCMPTQELIDWGIELVQQVFEADDSGRGDWKSLGLSKKRPIDWGLEPRNTADGKKDVPFLSSLPAGERAVGLLRSKSFILPAELAFDLCGHLGFPNQAAIPQNFVSLHLAKNHQEIQKALAPRNDTAQRVTWDLGEHAGQKGYLQVTDNISVRAYAWIAISGISPPVVQIPKVDFKTSHQRLISSANICRQLGLTQFESELKSIALNPSLIAAVRFAALESLVAGQASPEADVLLSIYNVAGVTGQQKLRIAQVLLNDNRQHGKADADAGELEFLALLKTFPLTVQTALARSMSLQEAGATRLAELIETGAISSSVLASTVVQAQVEGLDDKDLRQKFISLKATLPKSDDNIANLIAQRRSDFKMELASLDAGKAIFKKNCAACHSIGEEGKKVGPQLDGIGNRGLDRVLEDVLAPNRNIDLAFRSRIYLLESGKVYSGLFRREEGELTVVADAKGEEISFSTKEIAAEKVSNLSIMPENWGELIKDDEFQHLLGYLMSQRQK</sequence>
<keyword evidence="3 4" id="KW-0408">Iron</keyword>
<dbReference type="InterPro" id="IPR009056">
    <property type="entry name" value="Cyt_c-like_dom"/>
</dbReference>
<dbReference type="OrthoDB" id="221643at2"/>
<dbReference type="Gene3D" id="2.120.10.30">
    <property type="entry name" value="TolB, C-terminal domain"/>
    <property type="match status" value="1"/>
</dbReference>
<dbReference type="Gene3D" id="1.10.760.10">
    <property type="entry name" value="Cytochrome c-like domain"/>
    <property type="match status" value="1"/>
</dbReference>
<accession>A0A517QV41</accession>
<dbReference type="SUPFAM" id="SSF48371">
    <property type="entry name" value="ARM repeat"/>
    <property type="match status" value="1"/>
</dbReference>
<dbReference type="GO" id="GO:0046872">
    <property type="term" value="F:metal ion binding"/>
    <property type="evidence" value="ECO:0007669"/>
    <property type="project" value="UniProtKB-KW"/>
</dbReference>
<dbReference type="Pfam" id="PF23500">
    <property type="entry name" value="DUF7133"/>
    <property type="match status" value="1"/>
</dbReference>
<dbReference type="InterPro" id="IPR055557">
    <property type="entry name" value="DUF7133"/>
</dbReference>
<proteinExistence type="predicted"/>
<dbReference type="NCBIfam" id="TIGR02604">
    <property type="entry name" value="Piru_Ver_Nterm"/>
    <property type="match status" value="1"/>
</dbReference>
<dbReference type="RefSeq" id="WP_145205165.1">
    <property type="nucleotide sequence ID" value="NZ_CP036267.1"/>
</dbReference>
<gene>
    <name evidence="6" type="ORF">Mal48_47750</name>
</gene>
<keyword evidence="1 4" id="KW-0349">Heme</keyword>
<dbReference type="Proteomes" id="UP000315724">
    <property type="component" value="Chromosome"/>
</dbReference>
<evidence type="ECO:0000256" key="3">
    <source>
        <dbReference type="ARBA" id="ARBA00023004"/>
    </source>
</evidence>
<dbReference type="Pfam" id="PF00034">
    <property type="entry name" value="Cytochrom_C"/>
    <property type="match status" value="1"/>
</dbReference>
<feature type="domain" description="Cytochrome c" evidence="5">
    <location>
        <begin position="1038"/>
        <end position="1171"/>
    </location>
</feature>
<evidence type="ECO:0000259" key="5">
    <source>
        <dbReference type="PROSITE" id="PS51007"/>
    </source>
</evidence>
<dbReference type="SUPFAM" id="SSF46626">
    <property type="entry name" value="Cytochrome c"/>
    <property type="match status" value="1"/>
</dbReference>
<dbReference type="EMBL" id="CP036267">
    <property type="protein sequence ID" value="QDT35498.1"/>
    <property type="molecule type" value="Genomic_DNA"/>
</dbReference>
<protein>
    <submittedName>
        <fullName evidence="6">Cytochrome c</fullName>
    </submittedName>
</protein>
<dbReference type="Gene3D" id="1.25.10.10">
    <property type="entry name" value="Leucine-rich Repeat Variant"/>
    <property type="match status" value="1"/>
</dbReference>
<dbReference type="SUPFAM" id="SSF50952">
    <property type="entry name" value="Soluble quinoprotein glucose dehydrogenase"/>
    <property type="match status" value="1"/>
</dbReference>
<keyword evidence="2 4" id="KW-0479">Metal-binding</keyword>
<dbReference type="InterPro" id="IPR011042">
    <property type="entry name" value="6-blade_b-propeller_TolB-like"/>
</dbReference>
<dbReference type="GO" id="GO:0020037">
    <property type="term" value="F:heme binding"/>
    <property type="evidence" value="ECO:0007669"/>
    <property type="project" value="InterPro"/>
</dbReference>
<dbReference type="NCBIfam" id="TIGR02603">
    <property type="entry name" value="CxxCH_TIGR02603"/>
    <property type="match status" value="1"/>
</dbReference>
<dbReference type="KEGG" id="tpol:Mal48_47750"/>
<evidence type="ECO:0000313" key="7">
    <source>
        <dbReference type="Proteomes" id="UP000315724"/>
    </source>
</evidence>
<dbReference type="PANTHER" id="PTHR33546:SF1">
    <property type="entry name" value="LARGE, MULTIFUNCTIONAL SECRETED PROTEIN"/>
    <property type="match status" value="1"/>
</dbReference>
<dbReference type="InterPro" id="IPR013427">
    <property type="entry name" value="Haem-bd_dom_put"/>
</dbReference>
<evidence type="ECO:0000256" key="4">
    <source>
        <dbReference type="PROSITE-ProRule" id="PRU00433"/>
    </source>
</evidence>
<dbReference type="AlphaFoldDB" id="A0A517QV41"/>
<dbReference type="InterPro" id="IPR036909">
    <property type="entry name" value="Cyt_c-like_dom_sf"/>
</dbReference>
<dbReference type="PROSITE" id="PS51007">
    <property type="entry name" value="CYTC"/>
    <property type="match status" value="1"/>
</dbReference>
<dbReference type="GO" id="GO:0009055">
    <property type="term" value="F:electron transfer activity"/>
    <property type="evidence" value="ECO:0007669"/>
    <property type="project" value="InterPro"/>
</dbReference>
<name>A0A517QV41_9PLAN</name>
<keyword evidence="7" id="KW-1185">Reference proteome</keyword>
<dbReference type="InterPro" id="IPR011989">
    <property type="entry name" value="ARM-like"/>
</dbReference>
<dbReference type="InterPro" id="IPR013428">
    <property type="entry name" value="Membrane-bound_put_N"/>
</dbReference>